<keyword evidence="1" id="KW-0175">Coiled coil</keyword>
<reference evidence="3" key="1">
    <citation type="journal article" date="2019" name="Environ. Microbiol.">
        <title>Fungal ecological strategies reflected in gene transcription - a case study of two litter decomposers.</title>
        <authorList>
            <person name="Barbi F."/>
            <person name="Kohler A."/>
            <person name="Barry K."/>
            <person name="Baskaran P."/>
            <person name="Daum C."/>
            <person name="Fauchery L."/>
            <person name="Ihrmark K."/>
            <person name="Kuo A."/>
            <person name="LaButti K."/>
            <person name="Lipzen A."/>
            <person name="Morin E."/>
            <person name="Grigoriev I.V."/>
            <person name="Henrissat B."/>
            <person name="Lindahl B."/>
            <person name="Martin F."/>
        </authorList>
    </citation>
    <scope>NUCLEOTIDE SEQUENCE</scope>
    <source>
        <strain evidence="3">JB14</strain>
    </source>
</reference>
<evidence type="ECO:0000256" key="1">
    <source>
        <dbReference type="SAM" id="Coils"/>
    </source>
</evidence>
<gene>
    <name evidence="3" type="ORF">BT96DRAFT_1002765</name>
</gene>
<accession>A0A6A4GVW7</accession>
<evidence type="ECO:0000256" key="2">
    <source>
        <dbReference type="SAM" id="MobiDB-lite"/>
    </source>
</evidence>
<evidence type="ECO:0000313" key="4">
    <source>
        <dbReference type="Proteomes" id="UP000799118"/>
    </source>
</evidence>
<evidence type="ECO:0000313" key="3">
    <source>
        <dbReference type="EMBL" id="KAE9389938.1"/>
    </source>
</evidence>
<feature type="coiled-coil region" evidence="1">
    <location>
        <begin position="80"/>
        <end position="107"/>
    </location>
</feature>
<dbReference type="Proteomes" id="UP000799118">
    <property type="component" value="Unassembled WGS sequence"/>
</dbReference>
<keyword evidence="4" id="KW-1185">Reference proteome</keyword>
<proteinExistence type="predicted"/>
<dbReference type="EMBL" id="ML769676">
    <property type="protein sequence ID" value="KAE9389938.1"/>
    <property type="molecule type" value="Genomic_DNA"/>
</dbReference>
<feature type="region of interest" description="Disordered" evidence="2">
    <location>
        <begin position="1"/>
        <end position="24"/>
    </location>
</feature>
<name>A0A6A4GVW7_9AGAR</name>
<organism evidence="3 4">
    <name type="scientific">Gymnopus androsaceus JB14</name>
    <dbReference type="NCBI Taxonomy" id="1447944"/>
    <lineage>
        <taxon>Eukaryota</taxon>
        <taxon>Fungi</taxon>
        <taxon>Dikarya</taxon>
        <taxon>Basidiomycota</taxon>
        <taxon>Agaricomycotina</taxon>
        <taxon>Agaricomycetes</taxon>
        <taxon>Agaricomycetidae</taxon>
        <taxon>Agaricales</taxon>
        <taxon>Marasmiineae</taxon>
        <taxon>Omphalotaceae</taxon>
        <taxon>Gymnopus</taxon>
    </lineage>
</organism>
<sequence length="142" mass="16169">MSTEAAQSQPLSREQALPSCSAKRAADNGWIPDKMRAVVGSDQEMLDAHKARKSLQEQVKMLTDRNQYLASLVDKNNTDIHCFKNEKASLEDQLAKLRNKIDCANVDQGLREVAQEKVLEEMVSPEIYLFQFWLHYSNSVNK</sequence>
<feature type="compositionally biased region" description="Polar residues" evidence="2">
    <location>
        <begin position="1"/>
        <end position="12"/>
    </location>
</feature>
<protein>
    <submittedName>
        <fullName evidence="3">Uncharacterized protein</fullName>
    </submittedName>
</protein>
<dbReference type="AlphaFoldDB" id="A0A6A4GVW7"/>